<protein>
    <submittedName>
        <fullName evidence="2">Class I SAM-dependent methyltransferase</fullName>
    </submittedName>
</protein>
<dbReference type="PANTHER" id="PTHR43591">
    <property type="entry name" value="METHYLTRANSFERASE"/>
    <property type="match status" value="1"/>
</dbReference>
<organism evidence="2 3">
    <name type="scientific">Xenorhabdus lircayensis</name>
    <dbReference type="NCBI Taxonomy" id="2763499"/>
    <lineage>
        <taxon>Bacteria</taxon>
        <taxon>Pseudomonadati</taxon>
        <taxon>Pseudomonadota</taxon>
        <taxon>Gammaproteobacteria</taxon>
        <taxon>Enterobacterales</taxon>
        <taxon>Morganellaceae</taxon>
        <taxon>Xenorhabdus</taxon>
    </lineage>
</organism>
<accession>A0ABS0UAG6</accession>
<dbReference type="EMBL" id="JACOII010000045">
    <property type="protein sequence ID" value="MBI6549690.1"/>
    <property type="molecule type" value="Genomic_DNA"/>
</dbReference>
<evidence type="ECO:0000313" key="2">
    <source>
        <dbReference type="EMBL" id="MBI6549690.1"/>
    </source>
</evidence>
<dbReference type="Gene3D" id="3.40.50.150">
    <property type="entry name" value="Vaccinia Virus protein VP39"/>
    <property type="match status" value="1"/>
</dbReference>
<dbReference type="CDD" id="cd02440">
    <property type="entry name" value="AdoMet_MTases"/>
    <property type="match status" value="1"/>
</dbReference>
<keyword evidence="2" id="KW-0808">Transferase</keyword>
<comment type="caution">
    <text evidence="2">The sequence shown here is derived from an EMBL/GenBank/DDBJ whole genome shotgun (WGS) entry which is preliminary data.</text>
</comment>
<keyword evidence="2" id="KW-0489">Methyltransferase</keyword>
<gene>
    <name evidence="2" type="ORF">H8A87_13430</name>
</gene>
<dbReference type="GO" id="GO:0008168">
    <property type="term" value="F:methyltransferase activity"/>
    <property type="evidence" value="ECO:0007669"/>
    <property type="project" value="UniProtKB-KW"/>
</dbReference>
<dbReference type="RefSeq" id="WP_198690463.1">
    <property type="nucleotide sequence ID" value="NZ_CAWPUD010000044.1"/>
</dbReference>
<dbReference type="InterPro" id="IPR041698">
    <property type="entry name" value="Methyltransf_25"/>
</dbReference>
<dbReference type="Proteomes" id="UP000696184">
    <property type="component" value="Unassembled WGS sequence"/>
</dbReference>
<dbReference type="Pfam" id="PF13649">
    <property type="entry name" value="Methyltransf_25"/>
    <property type="match status" value="1"/>
</dbReference>
<dbReference type="PANTHER" id="PTHR43591:SF110">
    <property type="entry name" value="RHODANESE DOMAIN-CONTAINING PROTEIN"/>
    <property type="match status" value="1"/>
</dbReference>
<name>A0ABS0UAG6_9GAMM</name>
<keyword evidence="3" id="KW-1185">Reference proteome</keyword>
<evidence type="ECO:0000259" key="1">
    <source>
        <dbReference type="Pfam" id="PF13649"/>
    </source>
</evidence>
<dbReference type="GO" id="GO:0032259">
    <property type="term" value="P:methylation"/>
    <property type="evidence" value="ECO:0007669"/>
    <property type="project" value="UniProtKB-KW"/>
</dbReference>
<dbReference type="SUPFAM" id="SSF53335">
    <property type="entry name" value="S-adenosyl-L-methionine-dependent methyltransferases"/>
    <property type="match status" value="1"/>
</dbReference>
<reference evidence="2 3" key="1">
    <citation type="submission" date="2020-08" db="EMBL/GenBank/DDBJ databases">
        <title>Description of Xenorhabdus lircayensis sp. nov., the symbiotic bacterium associated with the entomopathogenic nematode Steirnernema unicornum.</title>
        <authorList>
            <person name="Castaneda-Alvarez C."/>
            <person name="Prodan S."/>
            <person name="Zamorano A."/>
            <person name="San-Blas E."/>
            <person name="Aballay E."/>
        </authorList>
    </citation>
    <scope>NUCLEOTIDE SEQUENCE [LARGE SCALE GENOMIC DNA]</scope>
    <source>
        <strain evidence="2 3">VLS</strain>
    </source>
</reference>
<evidence type="ECO:0000313" key="3">
    <source>
        <dbReference type="Proteomes" id="UP000696184"/>
    </source>
</evidence>
<feature type="domain" description="Methyltransferase" evidence="1">
    <location>
        <begin position="40"/>
        <end position="130"/>
    </location>
</feature>
<sequence length="202" mass="23257">MKTNYNLISQDFIKIRQALPERDLAIFELFNDNLPHACKILDICCGHGFPIAKFLSDKGHYILGIDNSENLLAYAKTKLPQHHWVLCDIHDLDIHSQFDGIVMWDAIFHFNREKHPAFLREIYRLLKDDGVFILSSGGSEPDIPEFYDHIFGTEFYYDSLSVSQMKSLLEDIGFTVQYSSMLNPPDGNRDKGRVGFIAKKIN</sequence>
<proteinExistence type="predicted"/>
<dbReference type="InterPro" id="IPR029063">
    <property type="entry name" value="SAM-dependent_MTases_sf"/>
</dbReference>